<feature type="region of interest" description="Disordered" evidence="1">
    <location>
        <begin position="212"/>
        <end position="254"/>
    </location>
</feature>
<accession>A0ABN9PK48</accession>
<dbReference type="Pfam" id="PF15669">
    <property type="entry name" value="CCDC24"/>
    <property type="match status" value="1"/>
</dbReference>
<keyword evidence="2" id="KW-0732">Signal</keyword>
<dbReference type="Proteomes" id="UP001189429">
    <property type="component" value="Unassembled WGS sequence"/>
</dbReference>
<organism evidence="3 4">
    <name type="scientific">Prorocentrum cordatum</name>
    <dbReference type="NCBI Taxonomy" id="2364126"/>
    <lineage>
        <taxon>Eukaryota</taxon>
        <taxon>Sar</taxon>
        <taxon>Alveolata</taxon>
        <taxon>Dinophyceae</taxon>
        <taxon>Prorocentrales</taxon>
        <taxon>Prorocentraceae</taxon>
        <taxon>Prorocentrum</taxon>
    </lineage>
</organism>
<name>A0ABN9PK48_9DINO</name>
<dbReference type="EMBL" id="CAUYUJ010000669">
    <property type="protein sequence ID" value="CAK0791851.1"/>
    <property type="molecule type" value="Genomic_DNA"/>
</dbReference>
<sequence length="615" mass="67230">MFMRCLALCALPKGISFVWKEMVCARPVRLPRVLLGRGSLVPSPWFLGLFLPSSGSSVLPPCPWRLGGGCRLGLLRGKIGSVRPRPVRPGGRLLLLFSDYAEQRGLVDRSPLRAFAEAAGARLALRGVERRAVAVEDRTRSRLTRMGKPWAAEREHSVELWEFERPEASDRMGLVLRLPIGHLGGARERVSRGHLAGPGSARNGARLATARPTPLACAPPEGQQQPDTQQGQREVEPDPHKQQAYTGETVDPAVGQVDERQAGRPSAAKSDLVQLPASLRYGSRCGLDYGRGWLSERAEKSAELRQEQSPRRPPLPPRSAEPRGRWAPGQPPLNSSPCELIEEKEGPLWRTVRRQLYRSEVAHIKRLVGEELIQQNKLMWEELTSLRQILTDFQEQNDELSESLKKQVQFCGTQHRELLRRQAQIMLEDLTSQAEACGHVLEDLVPELRDPEMAEFVFAKARRGADAKTDSVLLTPPQTPSTRPPSSSGLSGCSTPDPATGVPPLPLGRALGVDELAGVAEGIREAIEAEQEMLLAAIGEQMQQLEAEDARRVYSATRGGGPSTSKLQQFVHSLQDLALSPSLRTLSLAGPVVSPHFAGCPDGGWGSAAALPADR</sequence>
<comment type="caution">
    <text evidence="3">The sequence shown here is derived from an EMBL/GenBank/DDBJ whole genome shotgun (WGS) entry which is preliminary data.</text>
</comment>
<feature type="region of interest" description="Disordered" evidence="1">
    <location>
        <begin position="468"/>
        <end position="504"/>
    </location>
</feature>
<feature type="region of interest" description="Disordered" evidence="1">
    <location>
        <begin position="300"/>
        <end position="338"/>
    </location>
</feature>
<evidence type="ECO:0000256" key="2">
    <source>
        <dbReference type="SAM" id="SignalP"/>
    </source>
</evidence>
<feature type="compositionally biased region" description="Basic and acidic residues" evidence="1">
    <location>
        <begin position="300"/>
        <end position="310"/>
    </location>
</feature>
<gene>
    <name evidence="3" type="ORF">PCOR1329_LOCUS2641</name>
</gene>
<evidence type="ECO:0000313" key="3">
    <source>
        <dbReference type="EMBL" id="CAK0791851.1"/>
    </source>
</evidence>
<dbReference type="PANTHER" id="PTHR28601">
    <property type="entry name" value="COILED-COIL DOMAIN-CONTAINING PROTEIN 24"/>
    <property type="match status" value="1"/>
</dbReference>
<reference evidence="3" key="1">
    <citation type="submission" date="2023-10" db="EMBL/GenBank/DDBJ databases">
        <authorList>
            <person name="Chen Y."/>
            <person name="Shah S."/>
            <person name="Dougan E. K."/>
            <person name="Thang M."/>
            <person name="Chan C."/>
        </authorList>
    </citation>
    <scope>NUCLEOTIDE SEQUENCE [LARGE SCALE GENOMIC DNA]</scope>
</reference>
<keyword evidence="4" id="KW-1185">Reference proteome</keyword>
<feature type="chain" id="PRO_5047243735" evidence="2">
    <location>
        <begin position="18"/>
        <end position="615"/>
    </location>
</feature>
<evidence type="ECO:0000256" key="1">
    <source>
        <dbReference type="SAM" id="MobiDB-lite"/>
    </source>
</evidence>
<dbReference type="PANTHER" id="PTHR28601:SF1">
    <property type="entry name" value="COILED-COIL DOMAIN-CONTAINING PROTEIN 24"/>
    <property type="match status" value="1"/>
</dbReference>
<proteinExistence type="predicted"/>
<evidence type="ECO:0000313" key="4">
    <source>
        <dbReference type="Proteomes" id="UP001189429"/>
    </source>
</evidence>
<feature type="compositionally biased region" description="Low complexity" evidence="1">
    <location>
        <begin position="219"/>
        <end position="232"/>
    </location>
</feature>
<protein>
    <submittedName>
        <fullName evidence="3">Uncharacterized protein</fullName>
    </submittedName>
</protein>
<dbReference type="InterPro" id="IPR031367">
    <property type="entry name" value="CCDC24"/>
</dbReference>
<feature type="non-terminal residue" evidence="3">
    <location>
        <position position="615"/>
    </location>
</feature>
<feature type="signal peptide" evidence="2">
    <location>
        <begin position="1"/>
        <end position="17"/>
    </location>
</feature>